<evidence type="ECO:0000259" key="1">
    <source>
        <dbReference type="Pfam" id="PF01261"/>
    </source>
</evidence>
<organism evidence="2">
    <name type="scientific">marine sediment metagenome</name>
    <dbReference type="NCBI Taxonomy" id="412755"/>
    <lineage>
        <taxon>unclassified sequences</taxon>
        <taxon>metagenomes</taxon>
        <taxon>ecological metagenomes</taxon>
    </lineage>
</organism>
<protein>
    <recommendedName>
        <fullName evidence="1">Xylose isomerase-like TIM barrel domain-containing protein</fullName>
    </recommendedName>
</protein>
<dbReference type="SUPFAM" id="SSF51658">
    <property type="entry name" value="Xylose isomerase-like"/>
    <property type="match status" value="1"/>
</dbReference>
<comment type="caution">
    <text evidence="2">The sequence shown here is derived from an EMBL/GenBank/DDBJ whole genome shotgun (WGS) entry which is preliminary data.</text>
</comment>
<dbReference type="InterPro" id="IPR050312">
    <property type="entry name" value="IolE/XylAMocC-like"/>
</dbReference>
<feature type="domain" description="Xylose isomerase-like TIM barrel" evidence="1">
    <location>
        <begin position="21"/>
        <end position="244"/>
    </location>
</feature>
<sequence>MKLGLVTYQIAKDWDLPTILRNCEATGFEGVELRTEHAHGVEPTLSPSQRAEVKAMFDASPVQLVGLGSTCEYHSPDPAELRRNIDRTRQFVDLAVDLAAEGVKVRPNALVDGVPPADTLEQIGTALRECGEYAGPRGVQIRLEVHGRGTHEVAHIRKILDVCDHPDVLACWNCNAGEVADGSIAANFALLAGRIALVHTRDMWVQDYPLPELFALLRESGYDGFTLIEGDPTDRAIEDMKRQRELWEQHQRV</sequence>
<accession>A0A0F9I0J6</accession>
<dbReference type="Gene3D" id="3.20.20.150">
    <property type="entry name" value="Divalent-metal-dependent TIM barrel enzymes"/>
    <property type="match status" value="1"/>
</dbReference>
<dbReference type="InterPro" id="IPR036237">
    <property type="entry name" value="Xyl_isomerase-like_sf"/>
</dbReference>
<reference evidence="2" key="1">
    <citation type="journal article" date="2015" name="Nature">
        <title>Complex archaea that bridge the gap between prokaryotes and eukaryotes.</title>
        <authorList>
            <person name="Spang A."/>
            <person name="Saw J.H."/>
            <person name="Jorgensen S.L."/>
            <person name="Zaremba-Niedzwiedzka K."/>
            <person name="Martijn J."/>
            <person name="Lind A.E."/>
            <person name="van Eijk R."/>
            <person name="Schleper C."/>
            <person name="Guy L."/>
            <person name="Ettema T.J."/>
        </authorList>
    </citation>
    <scope>NUCLEOTIDE SEQUENCE</scope>
</reference>
<proteinExistence type="predicted"/>
<dbReference type="AlphaFoldDB" id="A0A0F9I0J6"/>
<gene>
    <name evidence="2" type="ORF">LCGC14_1719550</name>
</gene>
<dbReference type="InterPro" id="IPR013022">
    <property type="entry name" value="Xyl_isomerase-like_TIM-brl"/>
</dbReference>
<name>A0A0F9I0J6_9ZZZZ</name>
<dbReference type="PANTHER" id="PTHR12110">
    <property type="entry name" value="HYDROXYPYRUVATE ISOMERASE"/>
    <property type="match status" value="1"/>
</dbReference>
<dbReference type="Pfam" id="PF01261">
    <property type="entry name" value="AP_endonuc_2"/>
    <property type="match status" value="1"/>
</dbReference>
<dbReference type="EMBL" id="LAZR01015452">
    <property type="protein sequence ID" value="KKM12966.1"/>
    <property type="molecule type" value="Genomic_DNA"/>
</dbReference>
<evidence type="ECO:0000313" key="2">
    <source>
        <dbReference type="EMBL" id="KKM12966.1"/>
    </source>
</evidence>